<name>A0AA96GHE0_9BACT</name>
<dbReference type="EMBL" id="CP116968">
    <property type="protein sequence ID" value="WNM61553.1"/>
    <property type="molecule type" value="Genomic_DNA"/>
</dbReference>
<dbReference type="GO" id="GO:0003676">
    <property type="term" value="F:nucleic acid binding"/>
    <property type="evidence" value="ECO:0007669"/>
    <property type="project" value="InterPro"/>
</dbReference>
<evidence type="ECO:0000313" key="9">
    <source>
        <dbReference type="EMBL" id="WNM61553.1"/>
    </source>
</evidence>
<feature type="domain" description="OB-fold nucleic acid binding" evidence="8">
    <location>
        <begin position="9"/>
        <end position="100"/>
    </location>
</feature>
<evidence type="ECO:0000259" key="8">
    <source>
        <dbReference type="Pfam" id="PF13742"/>
    </source>
</evidence>
<organism evidence="9 10">
    <name type="scientific">Candidatus Nitrospira neomarina</name>
    <dbReference type="NCBI Taxonomy" id="3020899"/>
    <lineage>
        <taxon>Bacteria</taxon>
        <taxon>Pseudomonadati</taxon>
        <taxon>Nitrospirota</taxon>
        <taxon>Nitrospiria</taxon>
        <taxon>Nitrospirales</taxon>
        <taxon>Nitrospiraceae</taxon>
        <taxon>Nitrospira</taxon>
    </lineage>
</organism>
<comment type="function">
    <text evidence="5">Bidirectionally degrades single-stranded DNA into large acid-insoluble oligonucleotides, which are then degraded further into small acid-soluble oligonucleotides.</text>
</comment>
<keyword evidence="2 5" id="KW-0540">Nuclease</keyword>
<evidence type="ECO:0000256" key="3">
    <source>
        <dbReference type="ARBA" id="ARBA00022801"/>
    </source>
</evidence>
<dbReference type="InterPro" id="IPR020579">
    <property type="entry name" value="Exonuc_VII_lsu_C"/>
</dbReference>
<evidence type="ECO:0000256" key="6">
    <source>
        <dbReference type="RuleBase" id="RU004355"/>
    </source>
</evidence>
<dbReference type="InterPro" id="IPR003753">
    <property type="entry name" value="Exonuc_VII_L"/>
</dbReference>
<accession>A0AA96GHE0</accession>
<comment type="catalytic activity">
    <reaction evidence="5 6">
        <text>Exonucleolytic cleavage in either 5'- to 3'- or 3'- to 5'-direction to yield nucleoside 5'-phosphates.</text>
        <dbReference type="EC" id="3.1.11.6"/>
    </reaction>
</comment>
<dbReference type="GO" id="GO:0005737">
    <property type="term" value="C:cytoplasm"/>
    <property type="evidence" value="ECO:0007669"/>
    <property type="project" value="UniProtKB-SubCell"/>
</dbReference>
<comment type="subunit">
    <text evidence="5">Heterooligomer composed of large and small subunits.</text>
</comment>
<comment type="subcellular location">
    <subcellularLocation>
        <location evidence="5 6">Cytoplasm</location>
    </subcellularLocation>
</comment>
<evidence type="ECO:0000259" key="7">
    <source>
        <dbReference type="Pfam" id="PF02601"/>
    </source>
</evidence>
<dbReference type="Pfam" id="PF02601">
    <property type="entry name" value="Exonuc_VII_L"/>
    <property type="match status" value="1"/>
</dbReference>
<evidence type="ECO:0000256" key="1">
    <source>
        <dbReference type="ARBA" id="ARBA00022490"/>
    </source>
</evidence>
<dbReference type="NCBIfam" id="TIGR00237">
    <property type="entry name" value="xseA"/>
    <property type="match status" value="1"/>
</dbReference>
<dbReference type="GO" id="GO:0008855">
    <property type="term" value="F:exodeoxyribonuclease VII activity"/>
    <property type="evidence" value="ECO:0007669"/>
    <property type="project" value="UniProtKB-UniRule"/>
</dbReference>
<dbReference type="Proteomes" id="UP001302494">
    <property type="component" value="Chromosome"/>
</dbReference>
<dbReference type="CDD" id="cd04489">
    <property type="entry name" value="ExoVII_LU_OBF"/>
    <property type="match status" value="1"/>
</dbReference>
<reference evidence="9 10" key="1">
    <citation type="submission" date="2023-01" db="EMBL/GenBank/DDBJ databases">
        <title>Cultivation and genomic characterization of new, ubiquitous marine nitrite-oxidizing bacteria from the Nitrospirales.</title>
        <authorList>
            <person name="Mueller A.J."/>
            <person name="Daebeler A."/>
            <person name="Herbold C.W."/>
            <person name="Kirkegaard R.H."/>
            <person name="Daims H."/>
        </authorList>
    </citation>
    <scope>NUCLEOTIDE SEQUENCE [LARGE SCALE GENOMIC DNA]</scope>
    <source>
        <strain evidence="9 10">DK</strain>
    </source>
</reference>
<proteinExistence type="inferred from homology"/>
<sequence>MPGLFPSVLTVSALTRQIRSTFEQNFPPLWVEGEISNLRCPSSGHRYFTLKDQSSQIRAVLFRSQVERLKFGLQEGLDVFVFGRLSVYEPRGDYQLLLEVVEPKGIGALQLAFIQLKAKLEAEGLFEASGKKVLPLYPHRIGLVTSPSGAAIHDLLTIIHRRWPFAQVLIAPVPVQGDEAAGHIANAIWVLNQLGKLDVLIVGRGGGSLEDLWAFNEEIVVRAIASSRIPVVSAVGHETDLTLADLAADYRAPTPSAAAELVVPDSSTVRHHLGHQRVRLERSMRSLCVAGRGQVQEMTGRLPEPRLVLGQFVQQVDELERQLYAKMKQWCRNLQVQLLKHQSSIWERNPLIDIHREQRALGDRGIRLVRGMSGCVLDKRHQTELWMSQLNQLSPLAVLARGYSIVHKLQNGKVVKQSTEVSVGESVRARLHEGELICLVKRTHPST</sequence>
<dbReference type="Pfam" id="PF13742">
    <property type="entry name" value="tRNA_anti_2"/>
    <property type="match status" value="1"/>
</dbReference>
<evidence type="ECO:0000256" key="2">
    <source>
        <dbReference type="ARBA" id="ARBA00022722"/>
    </source>
</evidence>
<comment type="similarity">
    <text evidence="5 6">Belongs to the XseA family.</text>
</comment>
<feature type="domain" description="Exonuclease VII large subunit C-terminal" evidence="7">
    <location>
        <begin position="125"/>
        <end position="437"/>
    </location>
</feature>
<keyword evidence="4 5" id="KW-0269">Exonuclease</keyword>
<evidence type="ECO:0000256" key="5">
    <source>
        <dbReference type="HAMAP-Rule" id="MF_00378"/>
    </source>
</evidence>
<evidence type="ECO:0000313" key="10">
    <source>
        <dbReference type="Proteomes" id="UP001302494"/>
    </source>
</evidence>
<protein>
    <recommendedName>
        <fullName evidence="5">Exodeoxyribonuclease 7 large subunit</fullName>
        <ecNumber evidence="5">3.1.11.6</ecNumber>
    </recommendedName>
    <alternativeName>
        <fullName evidence="5">Exodeoxyribonuclease VII large subunit</fullName>
        <shortName evidence="5">Exonuclease VII large subunit</shortName>
    </alternativeName>
</protein>
<keyword evidence="10" id="KW-1185">Reference proteome</keyword>
<keyword evidence="3 5" id="KW-0378">Hydrolase</keyword>
<dbReference type="GO" id="GO:0006308">
    <property type="term" value="P:DNA catabolic process"/>
    <property type="evidence" value="ECO:0007669"/>
    <property type="project" value="UniProtKB-UniRule"/>
</dbReference>
<dbReference type="AlphaFoldDB" id="A0AA96GHE0"/>
<gene>
    <name evidence="5 9" type="primary">xseA</name>
    <name evidence="9" type="ORF">PQG83_17610</name>
</gene>
<dbReference type="PANTHER" id="PTHR30008:SF0">
    <property type="entry name" value="EXODEOXYRIBONUCLEASE 7 LARGE SUBUNIT"/>
    <property type="match status" value="1"/>
</dbReference>
<dbReference type="RefSeq" id="WP_312743879.1">
    <property type="nucleotide sequence ID" value="NZ_CP116968.1"/>
</dbReference>
<dbReference type="EC" id="3.1.11.6" evidence="5"/>
<evidence type="ECO:0000256" key="4">
    <source>
        <dbReference type="ARBA" id="ARBA00022839"/>
    </source>
</evidence>
<dbReference type="KEGG" id="nneo:PQG83_17610"/>
<keyword evidence="1 5" id="KW-0963">Cytoplasm</keyword>
<dbReference type="InterPro" id="IPR025824">
    <property type="entry name" value="OB-fold_nuc-bd_dom"/>
</dbReference>
<dbReference type="GO" id="GO:0009318">
    <property type="term" value="C:exodeoxyribonuclease VII complex"/>
    <property type="evidence" value="ECO:0007669"/>
    <property type="project" value="UniProtKB-UniRule"/>
</dbReference>
<dbReference type="HAMAP" id="MF_00378">
    <property type="entry name" value="Exonuc_7_L"/>
    <property type="match status" value="1"/>
</dbReference>
<dbReference type="PANTHER" id="PTHR30008">
    <property type="entry name" value="EXODEOXYRIBONUCLEASE 7 LARGE SUBUNIT"/>
    <property type="match status" value="1"/>
</dbReference>